<evidence type="ECO:0000256" key="16">
    <source>
        <dbReference type="ARBA" id="ARBA00048679"/>
    </source>
</evidence>
<dbReference type="Gene3D" id="1.10.238.10">
    <property type="entry name" value="EF-hand"/>
    <property type="match status" value="1"/>
</dbReference>
<dbReference type="PROSITE" id="PS50011">
    <property type="entry name" value="PROTEIN_KINASE_DOM"/>
    <property type="match status" value="1"/>
</dbReference>
<dbReference type="Pfam" id="PF13499">
    <property type="entry name" value="EF-hand_7"/>
    <property type="match status" value="2"/>
</dbReference>
<accession>A0A5P1E768</accession>
<evidence type="ECO:0000256" key="1">
    <source>
        <dbReference type="ARBA" id="ARBA00004635"/>
    </source>
</evidence>
<dbReference type="InterPro" id="IPR050205">
    <property type="entry name" value="CDPK_Ser/Thr_kinases"/>
</dbReference>
<dbReference type="SUPFAM" id="SSF56112">
    <property type="entry name" value="Protein kinase-like (PK-like)"/>
    <property type="match status" value="1"/>
</dbReference>
<dbReference type="CDD" id="cd00051">
    <property type="entry name" value="EFh"/>
    <property type="match status" value="1"/>
</dbReference>
<evidence type="ECO:0000313" key="19">
    <source>
        <dbReference type="EMBL" id="ONK56846.1"/>
    </source>
</evidence>
<dbReference type="InterPro" id="IPR011992">
    <property type="entry name" value="EF-hand-dom_pair"/>
</dbReference>
<dbReference type="PANTHER" id="PTHR24349">
    <property type="entry name" value="SERINE/THREONINE-PROTEIN KINASE"/>
    <property type="match status" value="1"/>
</dbReference>
<dbReference type="EC" id="2.7.11.1" evidence="2"/>
<proteinExistence type="inferred from homology"/>
<evidence type="ECO:0000256" key="7">
    <source>
        <dbReference type="ARBA" id="ARBA00022737"/>
    </source>
</evidence>
<dbReference type="InterPro" id="IPR002048">
    <property type="entry name" value="EF_hand_dom"/>
</dbReference>
<organism evidence="19 20">
    <name type="scientific">Asparagus officinalis</name>
    <name type="common">Garden asparagus</name>
    <dbReference type="NCBI Taxonomy" id="4686"/>
    <lineage>
        <taxon>Eukaryota</taxon>
        <taxon>Viridiplantae</taxon>
        <taxon>Streptophyta</taxon>
        <taxon>Embryophyta</taxon>
        <taxon>Tracheophyta</taxon>
        <taxon>Spermatophyta</taxon>
        <taxon>Magnoliopsida</taxon>
        <taxon>Liliopsida</taxon>
        <taxon>Asparagales</taxon>
        <taxon>Asparagaceae</taxon>
        <taxon>Asparagoideae</taxon>
        <taxon>Asparagus</taxon>
    </lineage>
</organism>
<dbReference type="FunFam" id="3.30.200.20:FF:000004">
    <property type="entry name" value="Calcium-dependent protein kinase 1"/>
    <property type="match status" value="1"/>
</dbReference>
<keyword evidence="8" id="KW-0547">Nucleotide-binding</keyword>
<dbReference type="InterPro" id="IPR018247">
    <property type="entry name" value="EF_Hand_1_Ca_BS"/>
</dbReference>
<evidence type="ECO:0000256" key="14">
    <source>
        <dbReference type="ARBA" id="ARBA00024334"/>
    </source>
</evidence>
<dbReference type="InterPro" id="IPR011009">
    <property type="entry name" value="Kinase-like_dom_sf"/>
</dbReference>
<keyword evidence="13" id="KW-0449">Lipoprotein</keyword>
<evidence type="ECO:0000256" key="11">
    <source>
        <dbReference type="ARBA" id="ARBA00022840"/>
    </source>
</evidence>
<feature type="domain" description="EF-hand" evidence="18">
    <location>
        <begin position="416"/>
        <end position="451"/>
    </location>
</feature>
<keyword evidence="20" id="KW-1185">Reference proteome</keyword>
<dbReference type="Gene3D" id="1.10.510.10">
    <property type="entry name" value="Transferase(Phosphotransferase) domain 1"/>
    <property type="match status" value="1"/>
</dbReference>
<feature type="domain" description="EF-hand" evidence="18">
    <location>
        <begin position="344"/>
        <end position="379"/>
    </location>
</feature>
<dbReference type="Proteomes" id="UP000243459">
    <property type="component" value="Chromosome 10"/>
</dbReference>
<evidence type="ECO:0000256" key="6">
    <source>
        <dbReference type="ARBA" id="ARBA00022723"/>
    </source>
</evidence>
<name>A0A5P1E768_ASPOF</name>
<dbReference type="Gene3D" id="3.30.200.20">
    <property type="entry name" value="Phosphorylase Kinase, domain 1"/>
    <property type="match status" value="1"/>
</dbReference>
<evidence type="ECO:0000256" key="10">
    <source>
        <dbReference type="ARBA" id="ARBA00022837"/>
    </source>
</evidence>
<evidence type="ECO:0000256" key="9">
    <source>
        <dbReference type="ARBA" id="ARBA00022777"/>
    </source>
</evidence>
<keyword evidence="4" id="KW-0808">Transferase</keyword>
<evidence type="ECO:0000256" key="15">
    <source>
        <dbReference type="ARBA" id="ARBA00047899"/>
    </source>
</evidence>
<keyword evidence="7" id="KW-0677">Repeat</keyword>
<dbReference type="Gramene" id="ONK56846">
    <property type="protein sequence ID" value="ONK56846"/>
    <property type="gene ID" value="A4U43_C10F13710"/>
</dbReference>
<keyword evidence="6" id="KW-0479">Metal-binding</keyword>
<keyword evidence="5" id="KW-0519">Myristate</keyword>
<comment type="catalytic activity">
    <reaction evidence="16">
        <text>L-seryl-[protein] + ATP = O-phospho-L-seryl-[protein] + ADP + H(+)</text>
        <dbReference type="Rhea" id="RHEA:17989"/>
        <dbReference type="Rhea" id="RHEA-COMP:9863"/>
        <dbReference type="Rhea" id="RHEA-COMP:11604"/>
        <dbReference type="ChEBI" id="CHEBI:15378"/>
        <dbReference type="ChEBI" id="CHEBI:29999"/>
        <dbReference type="ChEBI" id="CHEBI:30616"/>
        <dbReference type="ChEBI" id="CHEBI:83421"/>
        <dbReference type="ChEBI" id="CHEBI:456216"/>
        <dbReference type="EC" id="2.7.11.1"/>
    </reaction>
</comment>
<evidence type="ECO:0000256" key="4">
    <source>
        <dbReference type="ARBA" id="ARBA00022679"/>
    </source>
</evidence>
<keyword evidence="9" id="KW-0418">Kinase</keyword>
<evidence type="ECO:0000256" key="12">
    <source>
        <dbReference type="ARBA" id="ARBA00023136"/>
    </source>
</evidence>
<dbReference type="GO" id="GO:0005509">
    <property type="term" value="F:calcium ion binding"/>
    <property type="evidence" value="ECO:0007669"/>
    <property type="project" value="InterPro"/>
</dbReference>
<protein>
    <recommendedName>
        <fullName evidence="2">non-specific serine/threonine protein kinase</fullName>
        <ecNumber evidence="2">2.7.11.1</ecNumber>
    </recommendedName>
</protein>
<dbReference type="FunFam" id="1.10.510.10:FF:000067">
    <property type="entry name" value="calcium-dependent protein kinase 13"/>
    <property type="match status" value="1"/>
</dbReference>
<dbReference type="FunFam" id="1.10.238.10:FF:000050">
    <property type="entry name" value="Calcium-dependent protein kinase 7"/>
    <property type="match status" value="1"/>
</dbReference>
<feature type="domain" description="EF-hand" evidence="18">
    <location>
        <begin position="380"/>
        <end position="415"/>
    </location>
</feature>
<evidence type="ECO:0000256" key="5">
    <source>
        <dbReference type="ARBA" id="ARBA00022707"/>
    </source>
</evidence>
<evidence type="ECO:0000313" key="20">
    <source>
        <dbReference type="Proteomes" id="UP000243459"/>
    </source>
</evidence>
<keyword evidence="12" id="KW-0472">Membrane</keyword>
<feature type="domain" description="EF-hand" evidence="18">
    <location>
        <begin position="452"/>
        <end position="487"/>
    </location>
</feature>
<evidence type="ECO:0000256" key="13">
    <source>
        <dbReference type="ARBA" id="ARBA00023288"/>
    </source>
</evidence>
<reference evidence="20" key="1">
    <citation type="journal article" date="2017" name="Nat. Commun.">
        <title>The asparagus genome sheds light on the origin and evolution of a young Y chromosome.</title>
        <authorList>
            <person name="Harkess A."/>
            <person name="Zhou J."/>
            <person name="Xu C."/>
            <person name="Bowers J.E."/>
            <person name="Van der Hulst R."/>
            <person name="Ayyampalayam S."/>
            <person name="Mercati F."/>
            <person name="Riccardi P."/>
            <person name="McKain M.R."/>
            <person name="Kakrana A."/>
            <person name="Tang H."/>
            <person name="Ray J."/>
            <person name="Groenendijk J."/>
            <person name="Arikit S."/>
            <person name="Mathioni S.M."/>
            <person name="Nakano M."/>
            <person name="Shan H."/>
            <person name="Telgmann-Rauber A."/>
            <person name="Kanno A."/>
            <person name="Yue Z."/>
            <person name="Chen H."/>
            <person name="Li W."/>
            <person name="Chen Y."/>
            <person name="Xu X."/>
            <person name="Zhang Y."/>
            <person name="Luo S."/>
            <person name="Chen H."/>
            <person name="Gao J."/>
            <person name="Mao Z."/>
            <person name="Pires J.C."/>
            <person name="Luo M."/>
            <person name="Kudrna D."/>
            <person name="Wing R.A."/>
            <person name="Meyers B.C."/>
            <person name="Yi K."/>
            <person name="Kong H."/>
            <person name="Lavrijsen P."/>
            <person name="Sunseri F."/>
            <person name="Falavigna A."/>
            <person name="Ye Y."/>
            <person name="Leebens-Mack J.H."/>
            <person name="Chen G."/>
        </authorList>
    </citation>
    <scope>NUCLEOTIDE SEQUENCE [LARGE SCALE GENOMIC DNA]</scope>
    <source>
        <strain evidence="20">cv. DH0086</strain>
    </source>
</reference>
<comment type="similarity">
    <text evidence="14">Belongs to the protein kinase superfamily. Ser/Thr protein kinase family. CDPK subfamily.</text>
</comment>
<dbReference type="SMART" id="SM00054">
    <property type="entry name" value="EFh"/>
    <property type="match status" value="4"/>
</dbReference>
<dbReference type="GO" id="GO:0004674">
    <property type="term" value="F:protein serine/threonine kinase activity"/>
    <property type="evidence" value="ECO:0007669"/>
    <property type="project" value="UniProtKB-KW"/>
</dbReference>
<sequence length="515" mass="57940">MGGCYSSQSSNLSDESKSRRCLPSISSSDHVDNLDDIECIDLVAAAAKPYSTSILRNPSSGEEFLCRGEFGVTRRCTDIETGEKFACKTISKLRLKNCVDAADVRREVEIMRHFPNHPNIVQLRDAYEDEEAVHLVMELCQGGELFDRIVARGHYTERAAAGVAKTIIEIVQLCHKHGVIHRDLKPENFLFANESETAPLKAIDFGLSAFFEPEVLKRNYGPEADVWSAGVILYILLCGVPPFWAETDEGIAQAIIQSVIDFDREPWPKVSENAKDLVRHMLDPNPSSRLTAQEVLEHPWMQNASTAPDIPLGDTVRCRLQQFSVMNKFKKKALRVVAGQLPMEEVACIKQVFDLMDTDKNGNLTLEELKEGLQYIGSTVDEPDAQMLLEAADVDGNGTIDRDEFVTVSVHLKKISSKEHLSEAFRYFDKDGSGYIEIDELREALGEGDLCPNEQVIEEIISDIDVDKDGRISYPEFQMMMEAGMDWRNTSRQHSRAAYNTLSQRMFRIESFDES</sequence>
<dbReference type="CDD" id="cd05117">
    <property type="entry name" value="STKc_CAMK"/>
    <property type="match status" value="1"/>
</dbReference>
<dbReference type="SUPFAM" id="SSF47473">
    <property type="entry name" value="EF-hand"/>
    <property type="match status" value="1"/>
</dbReference>
<comment type="subcellular location">
    <subcellularLocation>
        <location evidence="1">Membrane</location>
        <topology evidence="1">Lipid-anchor</topology>
    </subcellularLocation>
</comment>
<dbReference type="AlphaFoldDB" id="A0A5P1E768"/>
<dbReference type="SMART" id="SM00220">
    <property type="entry name" value="S_TKc"/>
    <property type="match status" value="1"/>
</dbReference>
<dbReference type="InterPro" id="IPR000719">
    <property type="entry name" value="Prot_kinase_dom"/>
</dbReference>
<dbReference type="PROSITE" id="PS00018">
    <property type="entry name" value="EF_HAND_1"/>
    <property type="match status" value="4"/>
</dbReference>
<dbReference type="GO" id="GO:0016020">
    <property type="term" value="C:membrane"/>
    <property type="evidence" value="ECO:0007669"/>
    <property type="project" value="UniProtKB-SubCell"/>
</dbReference>
<evidence type="ECO:0000256" key="3">
    <source>
        <dbReference type="ARBA" id="ARBA00022527"/>
    </source>
</evidence>
<evidence type="ECO:0000259" key="18">
    <source>
        <dbReference type="PROSITE" id="PS50222"/>
    </source>
</evidence>
<keyword evidence="3" id="KW-0723">Serine/threonine-protein kinase</keyword>
<evidence type="ECO:0000259" key="17">
    <source>
        <dbReference type="PROSITE" id="PS50011"/>
    </source>
</evidence>
<keyword evidence="10" id="KW-0106">Calcium</keyword>
<dbReference type="EMBL" id="CM007390">
    <property type="protein sequence ID" value="ONK56846.1"/>
    <property type="molecule type" value="Genomic_DNA"/>
</dbReference>
<comment type="catalytic activity">
    <reaction evidence="15">
        <text>L-threonyl-[protein] + ATP = O-phospho-L-threonyl-[protein] + ADP + H(+)</text>
        <dbReference type="Rhea" id="RHEA:46608"/>
        <dbReference type="Rhea" id="RHEA-COMP:11060"/>
        <dbReference type="Rhea" id="RHEA-COMP:11605"/>
        <dbReference type="ChEBI" id="CHEBI:15378"/>
        <dbReference type="ChEBI" id="CHEBI:30013"/>
        <dbReference type="ChEBI" id="CHEBI:30616"/>
        <dbReference type="ChEBI" id="CHEBI:61977"/>
        <dbReference type="ChEBI" id="CHEBI:456216"/>
        <dbReference type="EC" id="2.7.11.1"/>
    </reaction>
</comment>
<evidence type="ECO:0000256" key="8">
    <source>
        <dbReference type="ARBA" id="ARBA00022741"/>
    </source>
</evidence>
<dbReference type="InterPro" id="IPR008271">
    <property type="entry name" value="Ser/Thr_kinase_AS"/>
</dbReference>
<gene>
    <name evidence="19" type="ORF">A4U43_C10F13710</name>
</gene>
<dbReference type="Pfam" id="PF00069">
    <property type="entry name" value="Pkinase"/>
    <property type="match status" value="1"/>
</dbReference>
<keyword evidence="11" id="KW-0067">ATP-binding</keyword>
<evidence type="ECO:0000256" key="2">
    <source>
        <dbReference type="ARBA" id="ARBA00012513"/>
    </source>
</evidence>
<feature type="domain" description="Protein kinase" evidence="17">
    <location>
        <begin position="59"/>
        <end position="301"/>
    </location>
</feature>
<dbReference type="PROSITE" id="PS00108">
    <property type="entry name" value="PROTEIN_KINASE_ST"/>
    <property type="match status" value="1"/>
</dbReference>
<dbReference type="OMA" id="HAWFEMQ"/>
<dbReference type="GO" id="GO:0005524">
    <property type="term" value="F:ATP binding"/>
    <property type="evidence" value="ECO:0007669"/>
    <property type="project" value="UniProtKB-KW"/>
</dbReference>
<dbReference type="PROSITE" id="PS50222">
    <property type="entry name" value="EF_HAND_2"/>
    <property type="match status" value="4"/>
</dbReference>